<feature type="compositionally biased region" description="Pro residues" evidence="1">
    <location>
        <begin position="102"/>
        <end position="128"/>
    </location>
</feature>
<dbReference type="RefSeq" id="WP_207126834.1">
    <property type="nucleotide sequence ID" value="NZ_BOPO01000084.1"/>
</dbReference>
<keyword evidence="2" id="KW-0472">Membrane</keyword>
<evidence type="ECO:0000256" key="2">
    <source>
        <dbReference type="SAM" id="Phobius"/>
    </source>
</evidence>
<dbReference type="EMBL" id="BOPO01000084">
    <property type="protein sequence ID" value="GIL29160.1"/>
    <property type="molecule type" value="Genomic_DNA"/>
</dbReference>
<organism evidence="3 4">
    <name type="scientific">Actinocatenispora comari</name>
    <dbReference type="NCBI Taxonomy" id="2807577"/>
    <lineage>
        <taxon>Bacteria</taxon>
        <taxon>Bacillati</taxon>
        <taxon>Actinomycetota</taxon>
        <taxon>Actinomycetes</taxon>
        <taxon>Micromonosporales</taxon>
        <taxon>Micromonosporaceae</taxon>
        <taxon>Actinocatenispora</taxon>
    </lineage>
</organism>
<proteinExistence type="predicted"/>
<reference evidence="4" key="1">
    <citation type="journal article" date="2021" name="Int. J. Syst. Evol. Microbiol.">
        <title>Actinocatenispora comari sp. nov., an endophytic actinomycete isolated from aerial parts of Comarum salesowianum.</title>
        <authorList>
            <person name="Oyunbileg N."/>
            <person name="Iizaka Y."/>
            <person name="Hamada M."/>
            <person name="Davaapurev B.O."/>
            <person name="Fukumoto A."/>
            <person name="Tsetseg B."/>
            <person name="Kato F."/>
            <person name="Tamura T."/>
            <person name="Batkhuu J."/>
            <person name="Anzai Y."/>
        </authorList>
    </citation>
    <scope>NUCLEOTIDE SEQUENCE [LARGE SCALE GENOMIC DNA]</scope>
    <source>
        <strain evidence="4">NUM-2625</strain>
    </source>
</reference>
<sequence>MRIGIGFGVGPFRVSQTLFRTRSRRQHRKVVHRRPGQHSGWWWCGVILAWTCAYPFLGAYYIGRWGLRKHREQQAALARQQPRPVQPPAPVPPAGWATVPPAYRPAPPPMQVPPQPSSAPSPHYPPMPGAYGTGGAVDIR</sequence>
<feature type="region of interest" description="Disordered" evidence="1">
    <location>
        <begin position="73"/>
        <end position="140"/>
    </location>
</feature>
<evidence type="ECO:0000256" key="1">
    <source>
        <dbReference type="SAM" id="MobiDB-lite"/>
    </source>
</evidence>
<evidence type="ECO:0000313" key="4">
    <source>
        <dbReference type="Proteomes" id="UP000614996"/>
    </source>
</evidence>
<feature type="compositionally biased region" description="Low complexity" evidence="1">
    <location>
        <begin position="74"/>
        <end position="83"/>
    </location>
</feature>
<keyword evidence="4" id="KW-1185">Reference proteome</keyword>
<comment type="caution">
    <text evidence="3">The sequence shown here is derived from an EMBL/GenBank/DDBJ whole genome shotgun (WGS) entry which is preliminary data.</text>
</comment>
<feature type="transmembrane region" description="Helical" evidence="2">
    <location>
        <begin position="40"/>
        <end position="62"/>
    </location>
</feature>
<protein>
    <submittedName>
        <fullName evidence="3">Uncharacterized protein</fullName>
    </submittedName>
</protein>
<gene>
    <name evidence="3" type="ORF">NUM_44140</name>
</gene>
<accession>A0A8J4AEF8</accession>
<keyword evidence="2" id="KW-1133">Transmembrane helix</keyword>
<evidence type="ECO:0000313" key="3">
    <source>
        <dbReference type="EMBL" id="GIL29160.1"/>
    </source>
</evidence>
<feature type="compositionally biased region" description="Gly residues" evidence="1">
    <location>
        <begin position="131"/>
        <end position="140"/>
    </location>
</feature>
<dbReference type="Proteomes" id="UP000614996">
    <property type="component" value="Unassembled WGS sequence"/>
</dbReference>
<keyword evidence="2" id="KW-0812">Transmembrane</keyword>
<dbReference type="AlphaFoldDB" id="A0A8J4AEF8"/>
<name>A0A8J4AEF8_9ACTN</name>
<feature type="compositionally biased region" description="Pro residues" evidence="1">
    <location>
        <begin position="84"/>
        <end position="93"/>
    </location>
</feature>